<comment type="caution">
    <text evidence="2">The sequence shown here is derived from an EMBL/GenBank/DDBJ whole genome shotgun (WGS) entry which is preliminary data.</text>
</comment>
<protein>
    <submittedName>
        <fullName evidence="2">Uncharacterized protein</fullName>
    </submittedName>
</protein>
<accession>A0ABR0TIB2</accession>
<feature type="region of interest" description="Disordered" evidence="1">
    <location>
        <begin position="116"/>
        <end position="188"/>
    </location>
</feature>
<dbReference type="Proteomes" id="UP001341245">
    <property type="component" value="Unassembled WGS sequence"/>
</dbReference>
<evidence type="ECO:0000313" key="3">
    <source>
        <dbReference type="Proteomes" id="UP001341245"/>
    </source>
</evidence>
<proteinExistence type="predicted"/>
<evidence type="ECO:0000256" key="1">
    <source>
        <dbReference type="SAM" id="MobiDB-lite"/>
    </source>
</evidence>
<organism evidence="2 3">
    <name type="scientific">Aureobasidium pullulans</name>
    <name type="common">Black yeast</name>
    <name type="synonym">Pullularia pullulans</name>
    <dbReference type="NCBI Taxonomy" id="5580"/>
    <lineage>
        <taxon>Eukaryota</taxon>
        <taxon>Fungi</taxon>
        <taxon>Dikarya</taxon>
        <taxon>Ascomycota</taxon>
        <taxon>Pezizomycotina</taxon>
        <taxon>Dothideomycetes</taxon>
        <taxon>Dothideomycetidae</taxon>
        <taxon>Dothideales</taxon>
        <taxon>Saccotheciaceae</taxon>
        <taxon>Aureobasidium</taxon>
    </lineage>
</organism>
<dbReference type="EMBL" id="JASGXD010000008">
    <property type="protein sequence ID" value="KAK6004183.1"/>
    <property type="molecule type" value="Genomic_DNA"/>
</dbReference>
<feature type="compositionally biased region" description="Acidic residues" evidence="1">
    <location>
        <begin position="128"/>
        <end position="137"/>
    </location>
</feature>
<feature type="compositionally biased region" description="Basic and acidic residues" evidence="1">
    <location>
        <begin position="116"/>
        <end position="127"/>
    </location>
</feature>
<keyword evidence="3" id="KW-1185">Reference proteome</keyword>
<reference evidence="2 3" key="1">
    <citation type="submission" date="2023-11" db="EMBL/GenBank/DDBJ databases">
        <title>Draft genome sequence and annotation of the polyextremotolerant black yeast-like fungus Aureobasidium pullulans NRRL 62042.</title>
        <authorList>
            <person name="Dielentheis-Frenken M.R.E."/>
            <person name="Wibberg D."/>
            <person name="Blank L.M."/>
            <person name="Tiso T."/>
        </authorList>
    </citation>
    <scope>NUCLEOTIDE SEQUENCE [LARGE SCALE GENOMIC DNA]</scope>
    <source>
        <strain evidence="2 3">NRRL 62042</strain>
    </source>
</reference>
<name>A0ABR0TIB2_AURPU</name>
<evidence type="ECO:0000313" key="2">
    <source>
        <dbReference type="EMBL" id="KAK6004183.1"/>
    </source>
</evidence>
<sequence length="229" mass="26067">MTGENREIFKRRLRRLYASITGKAWLKKVDMAESAGGWTLCRGLHRAACLKLPEYGDEYQVHVQQPFDKLNLYTATLTIAGEDEPLLHTKFCPTPVEALSNLRIMIMVCEDPGTKEKKLAGQRKNEECLEEEDADKEELERYMESEDLNKEKVEGHVESEDLNKGKLESPVKSDELTKEQDEDAMDADEEALNKEILARKQWESTLARLGGKRSRHAVGGRKAKVYAAQ</sequence>
<feature type="compositionally biased region" description="Basic and acidic residues" evidence="1">
    <location>
        <begin position="138"/>
        <end position="179"/>
    </location>
</feature>
<gene>
    <name evidence="2" type="ORF">QM012_009033</name>
</gene>